<evidence type="ECO:0000313" key="14">
    <source>
        <dbReference type="EMBL" id="KAF2882292.1"/>
    </source>
</evidence>
<keyword evidence="4" id="KW-0645">Protease</keyword>
<dbReference type="GO" id="GO:0005886">
    <property type="term" value="C:plasma membrane"/>
    <property type="evidence" value="ECO:0007669"/>
    <property type="project" value="UniProtKB-SubCell"/>
</dbReference>
<dbReference type="InterPro" id="IPR008753">
    <property type="entry name" value="Peptidase_M13_N"/>
</dbReference>
<dbReference type="SUPFAM" id="SSF55486">
    <property type="entry name" value="Metalloproteases ('zincins'), catalytic domain"/>
    <property type="match status" value="1"/>
</dbReference>
<dbReference type="InterPro" id="IPR042089">
    <property type="entry name" value="Peptidase_M13_dom_2"/>
</dbReference>
<evidence type="ECO:0000256" key="11">
    <source>
        <dbReference type="ARBA" id="ARBA00023180"/>
    </source>
</evidence>
<keyword evidence="6" id="KW-0378">Hydrolase</keyword>
<feature type="domain" description="Peptidase M13 N-terminal" evidence="13">
    <location>
        <begin position="208"/>
        <end position="604"/>
    </location>
</feature>
<comment type="similarity">
    <text evidence="3">Belongs to the peptidase M13 family.</text>
</comment>
<keyword evidence="5" id="KW-0479">Metal-binding</keyword>
<gene>
    <name evidence="14" type="ORF">ILUMI_23857</name>
</gene>
<reference evidence="14" key="1">
    <citation type="submission" date="2019-08" db="EMBL/GenBank/DDBJ databases">
        <title>The genome of the North American firefly Photinus pyralis.</title>
        <authorList>
            <consortium name="Photinus pyralis genome working group"/>
            <person name="Fallon T.R."/>
            <person name="Sander Lower S.E."/>
            <person name="Weng J.-K."/>
        </authorList>
    </citation>
    <scope>NUCLEOTIDE SEQUENCE</scope>
    <source>
        <strain evidence="14">TRF0915ILg1</strain>
        <tissue evidence="14">Whole body</tissue>
    </source>
</reference>
<evidence type="ECO:0000256" key="9">
    <source>
        <dbReference type="ARBA" id="ARBA00023049"/>
    </source>
</evidence>
<keyword evidence="9" id="KW-0482">Metalloprotease</keyword>
<comment type="caution">
    <text evidence="14">The sequence shown here is derived from an EMBL/GenBank/DDBJ whole genome shotgun (WGS) entry which is preliminary data.</text>
</comment>
<keyword evidence="8" id="KW-0735">Signal-anchor</keyword>
<dbReference type="Gene3D" id="1.10.1380.10">
    <property type="entry name" value="Neutral endopeptidase , domain2"/>
    <property type="match status" value="1"/>
</dbReference>
<dbReference type="PANTHER" id="PTHR11733">
    <property type="entry name" value="ZINC METALLOPROTEASE FAMILY M13 NEPRILYSIN-RELATED"/>
    <property type="match status" value="1"/>
</dbReference>
<dbReference type="InterPro" id="IPR018497">
    <property type="entry name" value="Peptidase_M13_C"/>
</dbReference>
<dbReference type="CDD" id="cd08662">
    <property type="entry name" value="M13"/>
    <property type="match status" value="1"/>
</dbReference>
<feature type="non-terminal residue" evidence="14">
    <location>
        <position position="1"/>
    </location>
</feature>
<keyword evidence="15" id="KW-1185">Reference proteome</keyword>
<evidence type="ECO:0000256" key="1">
    <source>
        <dbReference type="ARBA" id="ARBA00001947"/>
    </source>
</evidence>
<dbReference type="PROSITE" id="PS51885">
    <property type="entry name" value="NEPRILYSIN"/>
    <property type="match status" value="1"/>
</dbReference>
<evidence type="ECO:0000256" key="8">
    <source>
        <dbReference type="ARBA" id="ARBA00022968"/>
    </source>
</evidence>
<evidence type="ECO:0000256" key="6">
    <source>
        <dbReference type="ARBA" id="ARBA00022801"/>
    </source>
</evidence>
<evidence type="ECO:0000256" key="5">
    <source>
        <dbReference type="ARBA" id="ARBA00022723"/>
    </source>
</evidence>
<dbReference type="GO" id="GO:0004222">
    <property type="term" value="F:metalloendopeptidase activity"/>
    <property type="evidence" value="ECO:0007669"/>
    <property type="project" value="InterPro"/>
</dbReference>
<dbReference type="InterPro" id="IPR000718">
    <property type="entry name" value="Peptidase_M13"/>
</dbReference>
<dbReference type="OrthoDB" id="6475849at2759"/>
<evidence type="ECO:0000256" key="4">
    <source>
        <dbReference type="ARBA" id="ARBA00022670"/>
    </source>
</evidence>
<evidence type="ECO:0000256" key="10">
    <source>
        <dbReference type="ARBA" id="ARBA00023157"/>
    </source>
</evidence>
<organism evidence="14 15">
    <name type="scientific">Ignelater luminosus</name>
    <name type="common">Cucubano</name>
    <name type="synonym">Pyrophorus luminosus</name>
    <dbReference type="NCBI Taxonomy" id="2038154"/>
    <lineage>
        <taxon>Eukaryota</taxon>
        <taxon>Metazoa</taxon>
        <taxon>Ecdysozoa</taxon>
        <taxon>Arthropoda</taxon>
        <taxon>Hexapoda</taxon>
        <taxon>Insecta</taxon>
        <taxon>Pterygota</taxon>
        <taxon>Neoptera</taxon>
        <taxon>Endopterygota</taxon>
        <taxon>Coleoptera</taxon>
        <taxon>Polyphaga</taxon>
        <taxon>Elateriformia</taxon>
        <taxon>Elateroidea</taxon>
        <taxon>Elateridae</taxon>
        <taxon>Agrypninae</taxon>
        <taxon>Pyrophorini</taxon>
        <taxon>Ignelater</taxon>
    </lineage>
</organism>
<dbReference type="AlphaFoldDB" id="A0A8K0CDQ7"/>
<protein>
    <submittedName>
        <fullName evidence="14">Uncharacterized protein</fullName>
    </submittedName>
</protein>
<accession>A0A8K0CDQ7</accession>
<evidence type="ECO:0000259" key="12">
    <source>
        <dbReference type="Pfam" id="PF01431"/>
    </source>
</evidence>
<feature type="domain" description="Peptidase M13 C-terminal" evidence="12">
    <location>
        <begin position="663"/>
        <end position="869"/>
    </location>
</feature>
<proteinExistence type="inferred from homology"/>
<dbReference type="GO" id="GO:0046872">
    <property type="term" value="F:metal ion binding"/>
    <property type="evidence" value="ECO:0007669"/>
    <property type="project" value="UniProtKB-KW"/>
</dbReference>
<sequence>AGKSEDKNVSVINNFLFNNISLEFVNNSFLTTRQARELQRKIKTLLIKTKSDLEEFNQLKINTETLKSSLEDTEIKENEEKNILLNIKTTFVPPHNSMFELSEEPIISHTRKVRDIQISDIHLKNKSDLAEDKVLYWEIPNVNNTNMEMYKNVNHEKFDDIQVDLIKKYNNDNFILQRLFWRNGSAQEEVRRIQAGTMKRYMDNSVNPCDDFYQYACGNWDKYHPIPPDKIRYDMFEVLRESLDRALRDLLTDEDMDVYKRISKRIANNPEDAIIKVKNFYKSCMNEELIGQRGEKPLLKLLKQLGGWPIIDLNWNEAEFDWIWLMAQLRLYNNDILISELVGPDIRNANEYIIQIDQTTLGLPSKQYFLHDSNIKYLEAYRVYMITVANLLGASIVNATQDVDDMINFEIDLASIIESPEQRKNISEEYVKVTIAEMHALVPEIDWIRYFSMIMNNKVHANHYIVSFCMRYLQDLVVLVSQTPPRTVANYLLWRFVRNRINNLDNRFQDAKQRFYYILFGREKSPPRWQTCVSQVNLNMGMALGSLFVQQYFDEESKNDTLQMTREIQQSFRELLSHASWLDGDTKILARVKIDAMRLRIGYPDFILNHEELTERYKDVTVKPDLYFENTLSILQHLTQREHAKLGTVVDKLMWTAPPAVVNAYYSRNKNQIMFPAGILQPPFYQRHFPRSLNYGGIGVVIGHEVTHGFDDTGRLFDKEGNLHRWWKNSAVLAFHGRSQCLIDQYNKYTVPEVSVHVDGVSTQGENIADNGGLKQAYKAYTKWLEKNPYADETLPGLNLSNTQMFFLNFAQVWCGSSRIEGMRNKLKRDVHAPGRYRVIGSISNLKEFSDAYGCPLGSPMNPPNKCSIW</sequence>
<keyword evidence="10" id="KW-1015">Disulfide bond</keyword>
<dbReference type="InterPro" id="IPR024079">
    <property type="entry name" value="MetalloPept_cat_dom_sf"/>
</dbReference>
<dbReference type="FunFam" id="3.40.390.10:FF:000076">
    <property type="entry name" value="membrane metallo-endopeptidase-like 1"/>
    <property type="match status" value="1"/>
</dbReference>
<keyword evidence="7" id="KW-0862">Zinc</keyword>
<dbReference type="PRINTS" id="PR00786">
    <property type="entry name" value="NEPRILYSIN"/>
</dbReference>
<dbReference type="PANTHER" id="PTHR11733:SF238">
    <property type="entry name" value="FI07649P-RELATED"/>
    <property type="match status" value="1"/>
</dbReference>
<evidence type="ECO:0000259" key="13">
    <source>
        <dbReference type="Pfam" id="PF05649"/>
    </source>
</evidence>
<comment type="subcellular location">
    <subcellularLocation>
        <location evidence="2">Cell membrane</location>
        <topology evidence="2">Single-pass type II membrane protein</topology>
    </subcellularLocation>
</comment>
<dbReference type="Proteomes" id="UP000801492">
    <property type="component" value="Unassembled WGS sequence"/>
</dbReference>
<keyword evidence="8" id="KW-0812">Transmembrane</keyword>
<evidence type="ECO:0000256" key="3">
    <source>
        <dbReference type="ARBA" id="ARBA00007357"/>
    </source>
</evidence>
<dbReference type="Gene3D" id="3.40.390.10">
    <property type="entry name" value="Collagenase (Catalytic Domain)"/>
    <property type="match status" value="1"/>
</dbReference>
<comment type="cofactor">
    <cofactor evidence="1">
        <name>Zn(2+)</name>
        <dbReference type="ChEBI" id="CHEBI:29105"/>
    </cofactor>
</comment>
<dbReference type="Pfam" id="PF01431">
    <property type="entry name" value="Peptidase_M13"/>
    <property type="match status" value="1"/>
</dbReference>
<dbReference type="GO" id="GO:0016485">
    <property type="term" value="P:protein processing"/>
    <property type="evidence" value="ECO:0007669"/>
    <property type="project" value="TreeGrafter"/>
</dbReference>
<evidence type="ECO:0000256" key="2">
    <source>
        <dbReference type="ARBA" id="ARBA00004401"/>
    </source>
</evidence>
<dbReference type="EMBL" id="VTPC01090630">
    <property type="protein sequence ID" value="KAF2882292.1"/>
    <property type="molecule type" value="Genomic_DNA"/>
</dbReference>
<evidence type="ECO:0000256" key="7">
    <source>
        <dbReference type="ARBA" id="ARBA00022833"/>
    </source>
</evidence>
<name>A0A8K0CDQ7_IGNLU</name>
<evidence type="ECO:0000313" key="15">
    <source>
        <dbReference type="Proteomes" id="UP000801492"/>
    </source>
</evidence>
<keyword evidence="11" id="KW-0325">Glycoprotein</keyword>
<dbReference type="Pfam" id="PF05649">
    <property type="entry name" value="Peptidase_M13_N"/>
    <property type="match status" value="1"/>
</dbReference>